<sequence>MSRFECTDHMKSFLQELPKCEHHLHLEGTLEPNLLFKLAERNKIQLPSSFPKNIEECSKRYASFEDLQDFLNHYYVGMSVLITEDDFYDLAMAYFTKAEQDGCLHSEVFFDPQGHVERGVSVDLVVKGFDRACRDATKKLGTTNKLIMCLLRHLPASNGMETIKSVEKYHQQGIIHGLGLDSSEKPFPPGLFIDCYKEIKQKYPNVGLTAHAGEEGDYNYVIDSLDKLGASRIDHGINSKQSNELLARLAKNKTMLTMCPLSNVKLQVVKDVGELPINLFLQSDVPFSINSDDPAYFGGYILDNYISVHTRFGFNINQWAKIVNNGIEGSWCDDKRKSELKQILQLVIDKYTPLL</sequence>
<dbReference type="Proteomes" id="UP000095085">
    <property type="component" value="Unassembled WGS sequence"/>
</dbReference>
<dbReference type="EMBL" id="KV454539">
    <property type="protein sequence ID" value="ODV68347.1"/>
    <property type="molecule type" value="Genomic_DNA"/>
</dbReference>
<organism evidence="9 10">
    <name type="scientific">Hyphopichia burtonii NRRL Y-1933</name>
    <dbReference type="NCBI Taxonomy" id="984485"/>
    <lineage>
        <taxon>Eukaryota</taxon>
        <taxon>Fungi</taxon>
        <taxon>Dikarya</taxon>
        <taxon>Ascomycota</taxon>
        <taxon>Saccharomycotina</taxon>
        <taxon>Pichiomycetes</taxon>
        <taxon>Debaryomycetaceae</taxon>
        <taxon>Hyphopichia</taxon>
    </lineage>
</organism>
<evidence type="ECO:0000256" key="3">
    <source>
        <dbReference type="ARBA" id="ARBA00022801"/>
    </source>
</evidence>
<keyword evidence="2 7" id="KW-0479">Metal-binding</keyword>
<evidence type="ECO:0000259" key="8">
    <source>
        <dbReference type="Pfam" id="PF00962"/>
    </source>
</evidence>
<proteinExistence type="inferred from homology"/>
<dbReference type="PANTHER" id="PTHR43114">
    <property type="entry name" value="ADENINE DEAMINASE"/>
    <property type="match status" value="1"/>
</dbReference>
<evidence type="ECO:0000256" key="2">
    <source>
        <dbReference type="ARBA" id="ARBA00022723"/>
    </source>
</evidence>
<dbReference type="AlphaFoldDB" id="A0A1E4RM50"/>
<comment type="cofactor">
    <cofactor evidence="7">
        <name>Zn(2+)</name>
        <dbReference type="ChEBI" id="CHEBI:29105"/>
    </cofactor>
    <text evidence="7">Binds 1 zinc ion per subunit.</text>
</comment>
<dbReference type="STRING" id="984485.A0A1E4RM50"/>
<feature type="domain" description="Adenosine deaminase" evidence="8">
    <location>
        <begin position="18"/>
        <end position="342"/>
    </location>
</feature>
<protein>
    <recommendedName>
        <fullName evidence="7">Adenine deaminase</fullName>
        <shortName evidence="7">ADE</shortName>
        <ecNumber evidence="7">3.5.4.2</ecNumber>
    </recommendedName>
    <alternativeName>
        <fullName evidence="7">Adenine aminohydrolase</fullName>
        <shortName evidence="7">AAH</shortName>
    </alternativeName>
</protein>
<dbReference type="CDD" id="cd01320">
    <property type="entry name" value="ADA"/>
    <property type="match status" value="1"/>
</dbReference>
<evidence type="ECO:0000313" key="10">
    <source>
        <dbReference type="Proteomes" id="UP000095085"/>
    </source>
</evidence>
<feature type="binding site" evidence="7">
    <location>
        <position position="211"/>
    </location>
    <ligand>
        <name>Zn(2+)</name>
        <dbReference type="ChEBI" id="CHEBI:29105"/>
        <note>catalytic</note>
    </ligand>
</feature>
<dbReference type="InterPro" id="IPR028892">
    <property type="entry name" value="ADE"/>
</dbReference>
<name>A0A1E4RM50_9ASCO</name>
<dbReference type="GO" id="GO:0043103">
    <property type="term" value="P:hypoxanthine salvage"/>
    <property type="evidence" value="ECO:0007669"/>
    <property type="project" value="UniProtKB-UniRule"/>
</dbReference>
<comment type="function">
    <text evidence="7">Catalyzes the hydrolytic deamination of adenine to hypoxanthine. Plays an important role in the purine salvage pathway and in nitrogen catabolism.</text>
</comment>
<evidence type="ECO:0000256" key="4">
    <source>
        <dbReference type="ARBA" id="ARBA00022833"/>
    </source>
</evidence>
<comment type="subcellular location">
    <subcellularLocation>
        <location evidence="7">Cytoplasm</location>
    </subcellularLocation>
    <subcellularLocation>
        <location evidence="7">Nucleus</location>
    </subcellularLocation>
</comment>
<feature type="binding site" evidence="7">
    <location>
        <position position="25"/>
    </location>
    <ligand>
        <name>Zn(2+)</name>
        <dbReference type="ChEBI" id="CHEBI:29105"/>
        <note>catalytic</note>
    </ligand>
</feature>
<keyword evidence="1 7" id="KW-0963">Cytoplasm</keyword>
<dbReference type="InterPro" id="IPR001365">
    <property type="entry name" value="A_deaminase_dom"/>
</dbReference>
<evidence type="ECO:0000313" key="9">
    <source>
        <dbReference type="EMBL" id="ODV68347.1"/>
    </source>
</evidence>
<dbReference type="Gene3D" id="3.20.20.140">
    <property type="entry name" value="Metal-dependent hydrolases"/>
    <property type="match status" value="1"/>
</dbReference>
<keyword evidence="3 7" id="KW-0378">Hydrolase</keyword>
<dbReference type="GO" id="GO:0005829">
    <property type="term" value="C:cytosol"/>
    <property type="evidence" value="ECO:0007669"/>
    <property type="project" value="TreeGrafter"/>
</dbReference>
<feature type="binding site" evidence="7">
    <location>
        <position position="292"/>
    </location>
    <ligand>
        <name>Zn(2+)</name>
        <dbReference type="ChEBI" id="CHEBI:29105"/>
        <note>catalytic</note>
    </ligand>
</feature>
<dbReference type="NCBIfam" id="TIGR01430">
    <property type="entry name" value="aden_deam"/>
    <property type="match status" value="1"/>
</dbReference>
<comment type="catalytic activity">
    <reaction evidence="7">
        <text>adenine + H2O + H(+) = hypoxanthine + NH4(+)</text>
        <dbReference type="Rhea" id="RHEA:23688"/>
        <dbReference type="ChEBI" id="CHEBI:15377"/>
        <dbReference type="ChEBI" id="CHEBI:15378"/>
        <dbReference type="ChEBI" id="CHEBI:16708"/>
        <dbReference type="ChEBI" id="CHEBI:17368"/>
        <dbReference type="ChEBI" id="CHEBI:28938"/>
        <dbReference type="EC" id="3.5.4.2"/>
    </reaction>
</comment>
<dbReference type="PANTHER" id="PTHR43114:SF6">
    <property type="entry name" value="ADENINE DEAMINASE"/>
    <property type="match status" value="1"/>
</dbReference>
<dbReference type="InterPro" id="IPR032466">
    <property type="entry name" value="Metal_Hydrolase"/>
</dbReference>
<dbReference type="GO" id="GO:0009168">
    <property type="term" value="P:purine ribonucleoside monophosphate biosynthetic process"/>
    <property type="evidence" value="ECO:0007669"/>
    <property type="project" value="InterPro"/>
</dbReference>
<comment type="similarity">
    <text evidence="7">Belongs to the metallo-dependent hydrolases superfamily. Adenosine and AMP deaminases family. Adenine deaminase type 2 subfamily.</text>
</comment>
<dbReference type="GO" id="GO:0006146">
    <property type="term" value="P:adenine catabolic process"/>
    <property type="evidence" value="ECO:0007669"/>
    <property type="project" value="UniProtKB-UniRule"/>
</dbReference>
<keyword evidence="10" id="KW-1185">Reference proteome</keyword>
<gene>
    <name evidence="7" type="primary">AAH1</name>
    <name evidence="9" type="ORF">HYPBUDRAFT_106216</name>
</gene>
<dbReference type="SUPFAM" id="SSF51556">
    <property type="entry name" value="Metallo-dependent hydrolases"/>
    <property type="match status" value="1"/>
</dbReference>
<reference evidence="10" key="1">
    <citation type="submission" date="2016-05" db="EMBL/GenBank/DDBJ databases">
        <title>Comparative genomics of biotechnologically important yeasts.</title>
        <authorList>
            <consortium name="DOE Joint Genome Institute"/>
            <person name="Riley R."/>
            <person name="Haridas S."/>
            <person name="Wolfe K.H."/>
            <person name="Lopes M.R."/>
            <person name="Hittinger C.T."/>
            <person name="Goker M."/>
            <person name="Salamov A."/>
            <person name="Wisecaver J."/>
            <person name="Long T.M."/>
            <person name="Aerts A.L."/>
            <person name="Barry K."/>
            <person name="Choi C."/>
            <person name="Clum A."/>
            <person name="Coughlan A.Y."/>
            <person name="Deshpande S."/>
            <person name="Douglass A.P."/>
            <person name="Hanson S.J."/>
            <person name="Klenk H.-P."/>
            <person name="Labutti K."/>
            <person name="Lapidus A."/>
            <person name="Lindquist E."/>
            <person name="Lipzen A."/>
            <person name="Meier-Kolthoff J.P."/>
            <person name="Ohm R.A."/>
            <person name="Otillar R.P."/>
            <person name="Pangilinan J."/>
            <person name="Peng Y."/>
            <person name="Rokas A."/>
            <person name="Rosa C.A."/>
            <person name="Scheuner C."/>
            <person name="Sibirny A.A."/>
            <person name="Slot J.C."/>
            <person name="Stielow J.B."/>
            <person name="Sun H."/>
            <person name="Kurtzman C.P."/>
            <person name="Blackwell M."/>
            <person name="Grigoriev I.V."/>
            <person name="Jeffries T.W."/>
        </authorList>
    </citation>
    <scope>NUCLEOTIDE SEQUENCE [LARGE SCALE GENOMIC DNA]</scope>
    <source>
        <strain evidence="10">NRRL Y-1933</strain>
    </source>
</reference>
<keyword evidence="5 7" id="KW-0546">Nucleotide metabolism</keyword>
<dbReference type="GO" id="GO:0000034">
    <property type="term" value="F:adenine deaminase activity"/>
    <property type="evidence" value="ECO:0007669"/>
    <property type="project" value="UniProtKB-UniRule"/>
</dbReference>
<dbReference type="GO" id="GO:0009117">
    <property type="term" value="P:nucleotide metabolic process"/>
    <property type="evidence" value="ECO:0007669"/>
    <property type="project" value="UniProtKB-KW"/>
</dbReference>
<dbReference type="InterPro" id="IPR006650">
    <property type="entry name" value="A/AMP_deam_AS"/>
</dbReference>
<evidence type="ECO:0000256" key="6">
    <source>
        <dbReference type="ARBA" id="ARBA00023242"/>
    </source>
</evidence>
<dbReference type="RefSeq" id="XP_020077414.1">
    <property type="nucleotide sequence ID" value="XM_020218470.1"/>
</dbReference>
<dbReference type="PROSITE" id="PS00485">
    <property type="entry name" value="A_DEAMINASE"/>
    <property type="match status" value="1"/>
</dbReference>
<keyword evidence="4 7" id="KW-0862">Zinc</keyword>
<evidence type="ECO:0000256" key="1">
    <source>
        <dbReference type="ARBA" id="ARBA00022490"/>
    </source>
</evidence>
<dbReference type="OrthoDB" id="272271at2759"/>
<feature type="site" description="Important for catalytic activity" evidence="7">
    <location>
        <position position="235"/>
    </location>
</feature>
<feature type="binding site" evidence="7">
    <location>
        <position position="293"/>
    </location>
    <ligand>
        <name>substrate</name>
    </ligand>
</feature>
<dbReference type="EC" id="3.5.4.2" evidence="7"/>
<dbReference type="FunFam" id="3.20.20.140:FF:000039">
    <property type="entry name" value="Adenine deaminase"/>
    <property type="match status" value="1"/>
</dbReference>
<keyword evidence="6 7" id="KW-0539">Nucleus</keyword>
<dbReference type="GO" id="GO:0005634">
    <property type="term" value="C:nucleus"/>
    <property type="evidence" value="ECO:0007669"/>
    <property type="project" value="UniProtKB-SubCell"/>
</dbReference>
<dbReference type="HAMAP" id="MF_01962">
    <property type="entry name" value="Adenine_deaminase"/>
    <property type="match status" value="1"/>
</dbReference>
<dbReference type="InterPro" id="IPR006330">
    <property type="entry name" value="Ado/ade_deaminase"/>
</dbReference>
<evidence type="ECO:0000256" key="7">
    <source>
        <dbReference type="HAMAP-Rule" id="MF_03145"/>
    </source>
</evidence>
<dbReference type="GeneID" id="30993020"/>
<evidence type="ECO:0000256" key="5">
    <source>
        <dbReference type="ARBA" id="ARBA00023080"/>
    </source>
</evidence>
<accession>A0A1E4RM50</accession>
<feature type="binding site" evidence="7">
    <location>
        <position position="23"/>
    </location>
    <ligand>
        <name>Zn(2+)</name>
        <dbReference type="ChEBI" id="CHEBI:29105"/>
        <note>catalytic</note>
    </ligand>
</feature>
<dbReference type="GO" id="GO:0008270">
    <property type="term" value="F:zinc ion binding"/>
    <property type="evidence" value="ECO:0007669"/>
    <property type="project" value="UniProtKB-UniRule"/>
</dbReference>
<feature type="active site" description="Proton donor" evidence="7">
    <location>
        <position position="214"/>
    </location>
</feature>
<dbReference type="Pfam" id="PF00962">
    <property type="entry name" value="A_deaminase"/>
    <property type="match status" value="1"/>
</dbReference>